<protein>
    <submittedName>
        <fullName evidence="1">Uncharacterized protein</fullName>
    </submittedName>
</protein>
<reference evidence="1 2" key="1">
    <citation type="submission" date="2016-07" db="EMBL/GenBank/DDBJ databases">
        <title>Draft genome of the white-rot fungus Obba rivulosa 3A-2.</title>
        <authorList>
            <consortium name="DOE Joint Genome Institute"/>
            <person name="Miettinen O."/>
            <person name="Riley R."/>
            <person name="Acob R."/>
            <person name="Barry K."/>
            <person name="Cullen D."/>
            <person name="De Vries R."/>
            <person name="Hainaut M."/>
            <person name="Hatakka A."/>
            <person name="Henrissat B."/>
            <person name="Hilden K."/>
            <person name="Kuo R."/>
            <person name="Labutti K."/>
            <person name="Lipzen A."/>
            <person name="Makela M.R."/>
            <person name="Sandor L."/>
            <person name="Spatafora J.W."/>
            <person name="Grigoriev I.V."/>
            <person name="Hibbett D.S."/>
        </authorList>
    </citation>
    <scope>NUCLEOTIDE SEQUENCE [LARGE SCALE GENOMIC DNA]</scope>
    <source>
        <strain evidence="1 2">3A-2</strain>
    </source>
</reference>
<sequence length="131" mass="14644">MRQLEPPFPSIDLVLSKAGHDASRLPSYRSSYLARYHPYPQTRRHATDKFMRTVDYRFSDESLENPSPQLEPVGGVQAEAERDIENLDMALNAVPGIKRRRRLSALVVVSCFLSQCLPSTFSSSPGSCIGC</sequence>
<dbReference type="Proteomes" id="UP000250043">
    <property type="component" value="Unassembled WGS sequence"/>
</dbReference>
<gene>
    <name evidence="1" type="ORF">OBBRIDRAFT_40048</name>
</gene>
<dbReference type="EMBL" id="KV722435">
    <property type="protein sequence ID" value="OCH89084.1"/>
    <property type="molecule type" value="Genomic_DNA"/>
</dbReference>
<name>A0A8E2AVX4_9APHY</name>
<proteinExistence type="predicted"/>
<evidence type="ECO:0000313" key="1">
    <source>
        <dbReference type="EMBL" id="OCH89084.1"/>
    </source>
</evidence>
<dbReference type="OrthoDB" id="2637024at2759"/>
<accession>A0A8E2AVX4</accession>
<organism evidence="1 2">
    <name type="scientific">Obba rivulosa</name>
    <dbReference type="NCBI Taxonomy" id="1052685"/>
    <lineage>
        <taxon>Eukaryota</taxon>
        <taxon>Fungi</taxon>
        <taxon>Dikarya</taxon>
        <taxon>Basidiomycota</taxon>
        <taxon>Agaricomycotina</taxon>
        <taxon>Agaricomycetes</taxon>
        <taxon>Polyporales</taxon>
        <taxon>Gelatoporiaceae</taxon>
        <taxon>Obba</taxon>
    </lineage>
</organism>
<dbReference type="AlphaFoldDB" id="A0A8E2AVX4"/>
<keyword evidence="2" id="KW-1185">Reference proteome</keyword>
<evidence type="ECO:0000313" key="2">
    <source>
        <dbReference type="Proteomes" id="UP000250043"/>
    </source>
</evidence>